<reference evidence="2 3" key="1">
    <citation type="submission" date="2014-11" db="EMBL/GenBank/DDBJ databases">
        <title>Genetic blueprint of the zoonotic pathogen Toxocara canis.</title>
        <authorList>
            <person name="Zhu X.-Q."/>
            <person name="Korhonen P.K."/>
            <person name="Cai H."/>
            <person name="Young N.D."/>
            <person name="Nejsum P."/>
            <person name="von Samson-Himmelstjerna G."/>
            <person name="Boag P.R."/>
            <person name="Tan P."/>
            <person name="Li Q."/>
            <person name="Min J."/>
            <person name="Yang Y."/>
            <person name="Wang X."/>
            <person name="Fang X."/>
            <person name="Hall R.S."/>
            <person name="Hofmann A."/>
            <person name="Sternberg P.W."/>
            <person name="Jex A.R."/>
            <person name="Gasser R.B."/>
        </authorList>
    </citation>
    <scope>NUCLEOTIDE SEQUENCE [LARGE SCALE GENOMIC DNA]</scope>
    <source>
        <strain evidence="2">PN_DK_2014</strain>
    </source>
</reference>
<accession>A0A0B2VFL4</accession>
<dbReference type="AlphaFoldDB" id="A0A0B2VFL4"/>
<sequence length="138" mass="15192">MNGVGVANYGNASSEDESSAESDAVSELGADSRYIGYEAIPNGPDSAVHESECWTTFNIPPSIQRQFEQAFSDSSNVHMKDSDFAIEHHPQPIDLDEEKVAYIKSAMSSFTLPAPSWAAGMQTDEELRRIFERISSKK</sequence>
<evidence type="ECO:0000313" key="2">
    <source>
        <dbReference type="EMBL" id="KHN80187.1"/>
    </source>
</evidence>
<dbReference type="Pfam" id="PF06910">
    <property type="entry name" value="MEA1"/>
    <property type="match status" value="1"/>
</dbReference>
<dbReference type="EMBL" id="JPKZ01001758">
    <property type="protein sequence ID" value="KHN80187.1"/>
    <property type="molecule type" value="Genomic_DNA"/>
</dbReference>
<evidence type="ECO:0008006" key="4">
    <source>
        <dbReference type="Google" id="ProtNLM"/>
    </source>
</evidence>
<name>A0A0B2VFL4_TOXCA</name>
<protein>
    <recommendedName>
        <fullName evidence="4">Male-enhanced antigen 1</fullName>
    </recommendedName>
</protein>
<proteinExistence type="predicted"/>
<feature type="region of interest" description="Disordered" evidence="1">
    <location>
        <begin position="1"/>
        <end position="27"/>
    </location>
</feature>
<gene>
    <name evidence="2" type="ORF">Tcan_16959</name>
</gene>
<evidence type="ECO:0000256" key="1">
    <source>
        <dbReference type="SAM" id="MobiDB-lite"/>
    </source>
</evidence>
<evidence type="ECO:0000313" key="3">
    <source>
        <dbReference type="Proteomes" id="UP000031036"/>
    </source>
</evidence>
<comment type="caution">
    <text evidence="2">The sequence shown here is derived from an EMBL/GenBank/DDBJ whole genome shotgun (WGS) entry which is preliminary data.</text>
</comment>
<keyword evidence="3" id="KW-1185">Reference proteome</keyword>
<organism evidence="2 3">
    <name type="scientific">Toxocara canis</name>
    <name type="common">Canine roundworm</name>
    <dbReference type="NCBI Taxonomy" id="6265"/>
    <lineage>
        <taxon>Eukaryota</taxon>
        <taxon>Metazoa</taxon>
        <taxon>Ecdysozoa</taxon>
        <taxon>Nematoda</taxon>
        <taxon>Chromadorea</taxon>
        <taxon>Rhabditida</taxon>
        <taxon>Spirurina</taxon>
        <taxon>Ascaridomorpha</taxon>
        <taxon>Ascaridoidea</taxon>
        <taxon>Toxocaridae</taxon>
        <taxon>Toxocara</taxon>
    </lineage>
</organism>
<dbReference type="OrthoDB" id="5593200at2759"/>
<dbReference type="Proteomes" id="UP000031036">
    <property type="component" value="Unassembled WGS sequence"/>
</dbReference>